<proteinExistence type="inferred from homology"/>
<comment type="similarity">
    <text evidence="1">Belongs to the zinc-containing alcohol dehydrogenase family.</text>
</comment>
<dbReference type="Proteomes" id="UP001583177">
    <property type="component" value="Unassembled WGS sequence"/>
</dbReference>
<dbReference type="CDD" id="cd08249">
    <property type="entry name" value="enoyl_reductase_like"/>
    <property type="match status" value="1"/>
</dbReference>
<protein>
    <submittedName>
        <fullName evidence="4">Secondary metabolism biosynthetic enzyme</fullName>
    </submittedName>
</protein>
<dbReference type="Gene3D" id="3.90.180.10">
    <property type="entry name" value="Medium-chain alcohol dehydrogenases, catalytic domain"/>
    <property type="match status" value="1"/>
</dbReference>
<evidence type="ECO:0000256" key="1">
    <source>
        <dbReference type="ARBA" id="ARBA00008072"/>
    </source>
</evidence>
<keyword evidence="5" id="KW-1185">Reference proteome</keyword>
<dbReference type="InterPro" id="IPR013154">
    <property type="entry name" value="ADH-like_N"/>
</dbReference>
<dbReference type="InterPro" id="IPR013149">
    <property type="entry name" value="ADH-like_C"/>
</dbReference>
<dbReference type="InterPro" id="IPR011032">
    <property type="entry name" value="GroES-like_sf"/>
</dbReference>
<dbReference type="InterPro" id="IPR020843">
    <property type="entry name" value="ER"/>
</dbReference>
<sequence>MPTPTPQNQAAWLSAKCCTPLEVRKAPYTSPGPGEIVVKNAALAINPVDGGKQALGDIMLSYIKYPFILGCDVAGDVVEVGRGVERFKVGDRVIGHAIAGAQVSNKASEGAFQHYTVIRQHLAAVIPATIPFDKACVLPLALTTSAYGLFHADCLNLPAPQVPASPPTGEAVIITGGASSVGSSAIQLAKSAGYEIYTTASPKNFDYVKQLGASHVYDYHSSSLVADMVAGLRGEKVAGAYAIGNGSVETCMQVLRQSQGSKLVVYASIPLPESFPTSTLGTAQFVGRAVFWMGSTNIKSKLKGVQAKFVDCKHFWHTDGAVSRIYQQFLPQALERGQFVPAPEPMVVGTGLEKVQEAMEIQKKGVSARKVVVLL</sequence>
<dbReference type="InterPro" id="IPR047122">
    <property type="entry name" value="Trans-enoyl_RdTase-like"/>
</dbReference>
<keyword evidence="2" id="KW-0560">Oxidoreductase</keyword>
<dbReference type="Pfam" id="PF00107">
    <property type="entry name" value="ADH_zinc_N"/>
    <property type="match status" value="1"/>
</dbReference>
<evidence type="ECO:0000313" key="4">
    <source>
        <dbReference type="EMBL" id="KAL1881216.1"/>
    </source>
</evidence>
<reference evidence="4 5" key="1">
    <citation type="journal article" date="2024" name="IMA Fungus">
        <title>IMA Genome - F19 : A genome assembly and annotation guide to empower mycologists, including annotated draft genome sequences of Ceratocystis pirilliformis, Diaporthe australafricana, Fusarium ophioides, Paecilomyces lecythidis, and Sporothrix stenoceras.</title>
        <authorList>
            <person name="Aylward J."/>
            <person name="Wilson A.M."/>
            <person name="Visagie C.M."/>
            <person name="Spraker J."/>
            <person name="Barnes I."/>
            <person name="Buitendag C."/>
            <person name="Ceriani C."/>
            <person name="Del Mar Angel L."/>
            <person name="du Plessis D."/>
            <person name="Fuchs T."/>
            <person name="Gasser K."/>
            <person name="Kramer D."/>
            <person name="Li W."/>
            <person name="Munsamy K."/>
            <person name="Piso A."/>
            <person name="Price J.L."/>
            <person name="Sonnekus B."/>
            <person name="Thomas C."/>
            <person name="van der Nest A."/>
            <person name="van Dijk A."/>
            <person name="van Heerden A."/>
            <person name="van Vuuren N."/>
            <person name="Yilmaz N."/>
            <person name="Duong T.A."/>
            <person name="van der Merwe N.A."/>
            <person name="Wingfield M.J."/>
            <person name="Wingfield B.D."/>
        </authorList>
    </citation>
    <scope>NUCLEOTIDE SEQUENCE [LARGE SCALE GENOMIC DNA]</scope>
    <source>
        <strain evidence="4 5">CMW 18300</strain>
    </source>
</reference>
<dbReference type="SUPFAM" id="SSF50129">
    <property type="entry name" value="GroES-like"/>
    <property type="match status" value="1"/>
</dbReference>
<dbReference type="SMART" id="SM00829">
    <property type="entry name" value="PKS_ER"/>
    <property type="match status" value="1"/>
</dbReference>
<accession>A0ABR3XZY4</accession>
<dbReference type="EMBL" id="JAWRVE010000006">
    <property type="protein sequence ID" value="KAL1881216.1"/>
    <property type="molecule type" value="Genomic_DNA"/>
</dbReference>
<dbReference type="InterPro" id="IPR036291">
    <property type="entry name" value="NAD(P)-bd_dom_sf"/>
</dbReference>
<gene>
    <name evidence="4" type="ORF">Daus18300_001067</name>
</gene>
<name>A0ABR3XZY4_9PEZI</name>
<feature type="domain" description="Enoyl reductase (ER)" evidence="3">
    <location>
        <begin position="19"/>
        <end position="373"/>
    </location>
</feature>
<dbReference type="PANTHER" id="PTHR45348">
    <property type="entry name" value="HYPOTHETICAL OXIDOREDUCTASE (EUROFUNG)"/>
    <property type="match status" value="1"/>
</dbReference>
<dbReference type="Pfam" id="PF08240">
    <property type="entry name" value="ADH_N"/>
    <property type="match status" value="1"/>
</dbReference>
<dbReference type="PANTHER" id="PTHR45348:SF2">
    <property type="entry name" value="ZINC-TYPE ALCOHOL DEHYDROGENASE-LIKE PROTEIN C2E1P3.01"/>
    <property type="match status" value="1"/>
</dbReference>
<dbReference type="SUPFAM" id="SSF51735">
    <property type="entry name" value="NAD(P)-binding Rossmann-fold domains"/>
    <property type="match status" value="1"/>
</dbReference>
<dbReference type="Gene3D" id="3.40.50.720">
    <property type="entry name" value="NAD(P)-binding Rossmann-like Domain"/>
    <property type="match status" value="1"/>
</dbReference>
<evidence type="ECO:0000256" key="2">
    <source>
        <dbReference type="ARBA" id="ARBA00023002"/>
    </source>
</evidence>
<evidence type="ECO:0000259" key="3">
    <source>
        <dbReference type="SMART" id="SM00829"/>
    </source>
</evidence>
<evidence type="ECO:0000313" key="5">
    <source>
        <dbReference type="Proteomes" id="UP001583177"/>
    </source>
</evidence>
<comment type="caution">
    <text evidence="4">The sequence shown here is derived from an EMBL/GenBank/DDBJ whole genome shotgun (WGS) entry which is preliminary data.</text>
</comment>
<organism evidence="4 5">
    <name type="scientific">Diaporthe australafricana</name>
    <dbReference type="NCBI Taxonomy" id="127596"/>
    <lineage>
        <taxon>Eukaryota</taxon>
        <taxon>Fungi</taxon>
        <taxon>Dikarya</taxon>
        <taxon>Ascomycota</taxon>
        <taxon>Pezizomycotina</taxon>
        <taxon>Sordariomycetes</taxon>
        <taxon>Sordariomycetidae</taxon>
        <taxon>Diaporthales</taxon>
        <taxon>Diaporthaceae</taxon>
        <taxon>Diaporthe</taxon>
    </lineage>
</organism>